<name>A0A0M2RA88_9PROT</name>
<dbReference type="EMBL" id="LANI01000004">
    <property type="protein sequence ID" value="KKJ77349.1"/>
    <property type="molecule type" value="Genomic_DNA"/>
</dbReference>
<reference evidence="1 2" key="1">
    <citation type="submission" date="2015-03" db="EMBL/GenBank/DDBJ databases">
        <title>Genome sequence of Kiloniella sp. P1-1, isolated from the gut microflora of Pacific white shrimp, Penaeus vannamei.</title>
        <authorList>
            <person name="Shao Z."/>
            <person name="Wang L."/>
            <person name="Li X."/>
        </authorList>
    </citation>
    <scope>NUCLEOTIDE SEQUENCE [LARGE SCALE GENOMIC DNA]</scope>
    <source>
        <strain evidence="1 2">P1-1</strain>
    </source>
</reference>
<dbReference type="STRING" id="1549748.WH95_06440"/>
<comment type="caution">
    <text evidence="1">The sequence shown here is derived from an EMBL/GenBank/DDBJ whole genome shotgun (WGS) entry which is preliminary data.</text>
</comment>
<accession>A0A0M2RA88</accession>
<organism evidence="1 2">
    <name type="scientific">Kiloniella litopenaei</name>
    <dbReference type="NCBI Taxonomy" id="1549748"/>
    <lineage>
        <taxon>Bacteria</taxon>
        <taxon>Pseudomonadati</taxon>
        <taxon>Pseudomonadota</taxon>
        <taxon>Alphaproteobacteria</taxon>
        <taxon>Rhodospirillales</taxon>
        <taxon>Kiloniellaceae</taxon>
        <taxon>Kiloniella</taxon>
    </lineage>
</organism>
<sequence length="183" mass="21168">MLENESTLGEIFSESDMSEHRKQLKEIPLTKTKKYLEDIAFELEMESLGAPVMPDDIFALYVELFEDISFCLKKGSYHFVASLYSKVNKLSDSQKNQLLDIFVVNFSQYDGLDFRLWVCSFIAKCYSNETALGVFESFAEKYEFDVIADVLVALETIMYRLKKEGLETQRAVLLYKKILQKDA</sequence>
<dbReference type="Proteomes" id="UP000034491">
    <property type="component" value="Unassembled WGS sequence"/>
</dbReference>
<proteinExistence type="predicted"/>
<evidence type="ECO:0000313" key="2">
    <source>
        <dbReference type="Proteomes" id="UP000034491"/>
    </source>
</evidence>
<dbReference type="AlphaFoldDB" id="A0A0M2RA88"/>
<evidence type="ECO:0000313" key="1">
    <source>
        <dbReference type="EMBL" id="KKJ77349.1"/>
    </source>
</evidence>
<gene>
    <name evidence="1" type="ORF">WH95_06440</name>
</gene>
<keyword evidence="2" id="KW-1185">Reference proteome</keyword>
<protein>
    <submittedName>
        <fullName evidence="1">Uncharacterized protein</fullName>
    </submittedName>
</protein>